<dbReference type="Proteomes" id="UP001303899">
    <property type="component" value="Unassembled WGS sequence"/>
</dbReference>
<sequence>MNQFARIPMIKAGKASVDVLSSFFFDINNFNNFRELMKMYNYPDCKAEQEKLIKQWDEFLTERNSVGWEGYSKHNLPHIFIKS</sequence>
<comment type="caution">
    <text evidence="1">The sequence shown here is derived from an EMBL/GenBank/DDBJ whole genome shotgun (WGS) entry which is preliminary data.</text>
</comment>
<name>A0ABU5S2G5_9BACT</name>
<organism evidence="1 2">
    <name type="scientific">Arcicella gelida</name>
    <dbReference type="NCBI Taxonomy" id="2984195"/>
    <lineage>
        <taxon>Bacteria</taxon>
        <taxon>Pseudomonadati</taxon>
        <taxon>Bacteroidota</taxon>
        <taxon>Cytophagia</taxon>
        <taxon>Cytophagales</taxon>
        <taxon>Flectobacillaceae</taxon>
        <taxon>Arcicella</taxon>
    </lineage>
</organism>
<reference evidence="1 2" key="1">
    <citation type="submission" date="2023-12" db="EMBL/GenBank/DDBJ databases">
        <title>Novel species of the genus Arcicella isolated from rivers.</title>
        <authorList>
            <person name="Lu H."/>
        </authorList>
    </citation>
    <scope>NUCLEOTIDE SEQUENCE [LARGE SCALE GENOMIC DNA]</scope>
    <source>
        <strain evidence="1 2">DC2W</strain>
    </source>
</reference>
<keyword evidence="2" id="KW-1185">Reference proteome</keyword>
<evidence type="ECO:0000313" key="2">
    <source>
        <dbReference type="Proteomes" id="UP001303899"/>
    </source>
</evidence>
<protein>
    <submittedName>
        <fullName evidence="1">Uncharacterized protein</fullName>
    </submittedName>
</protein>
<proteinExistence type="predicted"/>
<accession>A0ABU5S2G5</accession>
<evidence type="ECO:0000313" key="1">
    <source>
        <dbReference type="EMBL" id="MEA5402646.1"/>
    </source>
</evidence>
<dbReference type="EMBL" id="JAYGIL010000006">
    <property type="protein sequence ID" value="MEA5402646.1"/>
    <property type="molecule type" value="Genomic_DNA"/>
</dbReference>
<gene>
    <name evidence="1" type="ORF">VB776_06955</name>
</gene>
<dbReference type="RefSeq" id="WP_323327391.1">
    <property type="nucleotide sequence ID" value="NZ_JAYGIL010000006.1"/>
</dbReference>